<evidence type="ECO:0008006" key="8">
    <source>
        <dbReference type="Google" id="ProtNLM"/>
    </source>
</evidence>
<sequence length="161" mass="18651">MSSSKAKATLGAAIALTTLTIWAVHFQQEQQHETMYKGVLRDDERRRQKMEQRGKDLEESRRKRELYEKVQPVEKSWCRFAGFSKSLSSLPSRFVLSWGSSRTWGDGYQKCSERSGQFEQRVFCPLNGIAIIKRSNSKLSCSDALDRCIWMAATLFRTQRM</sequence>
<organism evidence="6 7">
    <name type="scientific">Mycena rosella</name>
    <name type="common">Pink bonnet</name>
    <name type="synonym">Agaricus rosellus</name>
    <dbReference type="NCBI Taxonomy" id="1033263"/>
    <lineage>
        <taxon>Eukaryota</taxon>
        <taxon>Fungi</taxon>
        <taxon>Dikarya</taxon>
        <taxon>Basidiomycota</taxon>
        <taxon>Agaricomycotina</taxon>
        <taxon>Agaricomycetes</taxon>
        <taxon>Agaricomycetidae</taxon>
        <taxon>Agaricales</taxon>
        <taxon>Marasmiineae</taxon>
        <taxon>Mycenaceae</taxon>
        <taxon>Mycena</taxon>
    </lineage>
</organism>
<dbReference type="InterPro" id="IPR031568">
    <property type="entry name" value="Pet117"/>
</dbReference>
<keyword evidence="7" id="KW-1185">Reference proteome</keyword>
<keyword evidence="3" id="KW-0809">Transit peptide</keyword>
<gene>
    <name evidence="6" type="ORF">B0H17DRAFT_1053704</name>
</gene>
<dbReference type="GO" id="GO:0005739">
    <property type="term" value="C:mitochondrion"/>
    <property type="evidence" value="ECO:0007669"/>
    <property type="project" value="UniProtKB-SubCell"/>
</dbReference>
<keyword evidence="5" id="KW-0732">Signal</keyword>
<accession>A0AAD7DQ63</accession>
<evidence type="ECO:0000256" key="2">
    <source>
        <dbReference type="ARBA" id="ARBA00008197"/>
    </source>
</evidence>
<evidence type="ECO:0000313" key="6">
    <source>
        <dbReference type="EMBL" id="KAJ7696563.1"/>
    </source>
</evidence>
<dbReference type="GO" id="GO:0033617">
    <property type="term" value="P:mitochondrial respiratory chain complex IV assembly"/>
    <property type="evidence" value="ECO:0007669"/>
    <property type="project" value="TreeGrafter"/>
</dbReference>
<dbReference type="PANTHER" id="PTHR28163">
    <property type="entry name" value="PROTEIN PET117 HOMOLOG, MITOCHONDRIAL"/>
    <property type="match status" value="1"/>
</dbReference>
<evidence type="ECO:0000313" key="7">
    <source>
        <dbReference type="Proteomes" id="UP001221757"/>
    </source>
</evidence>
<evidence type="ECO:0000256" key="5">
    <source>
        <dbReference type="SAM" id="SignalP"/>
    </source>
</evidence>
<reference evidence="6" key="1">
    <citation type="submission" date="2023-03" db="EMBL/GenBank/DDBJ databases">
        <title>Massive genome expansion in bonnet fungi (Mycena s.s.) driven by repeated elements and novel gene families across ecological guilds.</title>
        <authorList>
            <consortium name="Lawrence Berkeley National Laboratory"/>
            <person name="Harder C.B."/>
            <person name="Miyauchi S."/>
            <person name="Viragh M."/>
            <person name="Kuo A."/>
            <person name="Thoen E."/>
            <person name="Andreopoulos B."/>
            <person name="Lu D."/>
            <person name="Skrede I."/>
            <person name="Drula E."/>
            <person name="Henrissat B."/>
            <person name="Morin E."/>
            <person name="Kohler A."/>
            <person name="Barry K."/>
            <person name="LaButti K."/>
            <person name="Morin E."/>
            <person name="Salamov A."/>
            <person name="Lipzen A."/>
            <person name="Mereny Z."/>
            <person name="Hegedus B."/>
            <person name="Baldrian P."/>
            <person name="Stursova M."/>
            <person name="Weitz H."/>
            <person name="Taylor A."/>
            <person name="Grigoriev I.V."/>
            <person name="Nagy L.G."/>
            <person name="Martin F."/>
            <person name="Kauserud H."/>
        </authorList>
    </citation>
    <scope>NUCLEOTIDE SEQUENCE</scope>
    <source>
        <strain evidence="6">CBHHK067</strain>
    </source>
</reference>
<feature type="signal peptide" evidence="5">
    <location>
        <begin position="1"/>
        <end position="23"/>
    </location>
</feature>
<comment type="subcellular location">
    <subcellularLocation>
        <location evidence="1">Mitochondrion</location>
    </subcellularLocation>
</comment>
<dbReference type="EMBL" id="JARKIE010000034">
    <property type="protein sequence ID" value="KAJ7696563.1"/>
    <property type="molecule type" value="Genomic_DNA"/>
</dbReference>
<keyword evidence="4" id="KW-0496">Mitochondrion</keyword>
<dbReference type="PANTHER" id="PTHR28163:SF1">
    <property type="entry name" value="PROTEIN PET117 HOMOLOG, MITOCHONDRIAL"/>
    <property type="match status" value="1"/>
</dbReference>
<evidence type="ECO:0000256" key="4">
    <source>
        <dbReference type="ARBA" id="ARBA00023128"/>
    </source>
</evidence>
<dbReference type="AlphaFoldDB" id="A0AAD7DQ63"/>
<protein>
    <recommendedName>
        <fullName evidence="8">Cytochrome c oxidase assembly protein</fullName>
    </recommendedName>
</protein>
<evidence type="ECO:0000256" key="3">
    <source>
        <dbReference type="ARBA" id="ARBA00022946"/>
    </source>
</evidence>
<evidence type="ECO:0000256" key="1">
    <source>
        <dbReference type="ARBA" id="ARBA00004173"/>
    </source>
</evidence>
<comment type="caution">
    <text evidence="6">The sequence shown here is derived from an EMBL/GenBank/DDBJ whole genome shotgun (WGS) entry which is preliminary data.</text>
</comment>
<feature type="chain" id="PRO_5042131644" description="Cytochrome c oxidase assembly protein" evidence="5">
    <location>
        <begin position="24"/>
        <end position="161"/>
    </location>
</feature>
<proteinExistence type="inferred from homology"/>
<comment type="similarity">
    <text evidence="2">Belongs to the PET117 family.</text>
</comment>
<dbReference type="Pfam" id="PF15786">
    <property type="entry name" value="PET117"/>
    <property type="match status" value="1"/>
</dbReference>
<dbReference type="Proteomes" id="UP001221757">
    <property type="component" value="Unassembled WGS sequence"/>
</dbReference>
<name>A0AAD7DQ63_MYCRO</name>